<evidence type="ECO:0000256" key="5">
    <source>
        <dbReference type="ARBA" id="ARBA00023014"/>
    </source>
</evidence>
<dbReference type="Proteomes" id="UP001154312">
    <property type="component" value="Unassembled WGS sequence"/>
</dbReference>
<organism evidence="7 8">
    <name type="scientific">Pelotomaculum isophthalicicum JI</name>
    <dbReference type="NCBI Taxonomy" id="947010"/>
    <lineage>
        <taxon>Bacteria</taxon>
        <taxon>Bacillati</taxon>
        <taxon>Bacillota</taxon>
        <taxon>Clostridia</taxon>
        <taxon>Eubacteriales</taxon>
        <taxon>Desulfotomaculaceae</taxon>
        <taxon>Pelotomaculum</taxon>
    </lineage>
</organism>
<comment type="caution">
    <text evidence="7">The sequence shown here is derived from an EMBL/GenBank/DDBJ whole genome shotgun (WGS) entry which is preliminary data.</text>
</comment>
<sequence length="275" mass="30540">MNNLFEIDPNKCRHDGICVAECPLQLITTDGKDELPTPADKTEIECVSCGHCVTVCPHGAFTLKTMKPEECAPLDRKLLPTAEQAKLFLTARRSIRTYKKQPVDRATLSDLIDTARYAPTAVNTQPVNWLVIEDAGEVNRLAGLVIDWMRHVIVENPEMAIIMNMKRLVADWDNGEDRICRGAPHVIVAHAPAALASAQSSCTIALTYLELAAFSKGLGACWAGYFNRAADLYPPMTEALQLPEGHHCFGAMLVGYPQYQYHRIPLRKKAAITWR</sequence>
<reference evidence="7" key="1">
    <citation type="submission" date="2022-02" db="EMBL/GenBank/DDBJ databases">
        <authorList>
            <person name="Leng L."/>
        </authorList>
    </citation>
    <scope>NUCLEOTIDE SEQUENCE</scope>
    <source>
        <strain evidence="7">JI</strain>
    </source>
</reference>
<dbReference type="CDD" id="cd02143">
    <property type="entry name" value="nitroreductase_FeS-like"/>
    <property type="match status" value="1"/>
</dbReference>
<dbReference type="Pfam" id="PF00881">
    <property type="entry name" value="Nitroreductase"/>
    <property type="match status" value="1"/>
</dbReference>
<dbReference type="GO" id="GO:0051536">
    <property type="term" value="F:iron-sulfur cluster binding"/>
    <property type="evidence" value="ECO:0007669"/>
    <property type="project" value="UniProtKB-KW"/>
</dbReference>
<keyword evidence="4" id="KW-0408">Iron</keyword>
<dbReference type="PANTHER" id="PTHR43673">
    <property type="entry name" value="NAD(P)H NITROREDUCTASE YDGI-RELATED"/>
    <property type="match status" value="1"/>
</dbReference>
<comment type="similarity">
    <text evidence="1">Belongs to the nitroreductase family.</text>
</comment>
<evidence type="ECO:0000256" key="4">
    <source>
        <dbReference type="ARBA" id="ARBA00023004"/>
    </source>
</evidence>
<dbReference type="PROSITE" id="PS00198">
    <property type="entry name" value="4FE4S_FER_1"/>
    <property type="match status" value="1"/>
</dbReference>
<dbReference type="InterPro" id="IPR029479">
    <property type="entry name" value="Nitroreductase"/>
</dbReference>
<dbReference type="SUPFAM" id="SSF54862">
    <property type="entry name" value="4Fe-4S ferredoxins"/>
    <property type="match status" value="1"/>
</dbReference>
<gene>
    <name evidence="7" type="ORF">L7E55_17045</name>
</gene>
<dbReference type="PROSITE" id="PS51379">
    <property type="entry name" value="4FE4S_FER_2"/>
    <property type="match status" value="2"/>
</dbReference>
<dbReference type="Gene3D" id="3.30.70.20">
    <property type="match status" value="1"/>
</dbReference>
<accession>A0A9X4H0R0</accession>
<dbReference type="EMBL" id="JAKOAV010000060">
    <property type="protein sequence ID" value="MDF9410025.1"/>
    <property type="molecule type" value="Genomic_DNA"/>
</dbReference>
<keyword evidence="2" id="KW-0479">Metal-binding</keyword>
<name>A0A9X4H0R0_9FIRM</name>
<keyword evidence="5" id="KW-0411">Iron-sulfur</keyword>
<evidence type="ECO:0000313" key="7">
    <source>
        <dbReference type="EMBL" id="MDF9410025.1"/>
    </source>
</evidence>
<feature type="domain" description="4Fe-4S ferredoxin-type" evidence="6">
    <location>
        <begin position="35"/>
        <end position="66"/>
    </location>
</feature>
<proteinExistence type="inferred from homology"/>
<dbReference type="GO" id="GO:0046872">
    <property type="term" value="F:metal ion binding"/>
    <property type="evidence" value="ECO:0007669"/>
    <property type="project" value="UniProtKB-KW"/>
</dbReference>
<dbReference type="Gene3D" id="3.40.109.10">
    <property type="entry name" value="NADH Oxidase"/>
    <property type="match status" value="1"/>
</dbReference>
<evidence type="ECO:0000256" key="3">
    <source>
        <dbReference type="ARBA" id="ARBA00023002"/>
    </source>
</evidence>
<keyword evidence="3" id="KW-0560">Oxidoreductase</keyword>
<dbReference type="GO" id="GO:0016491">
    <property type="term" value="F:oxidoreductase activity"/>
    <property type="evidence" value="ECO:0007669"/>
    <property type="project" value="UniProtKB-KW"/>
</dbReference>
<evidence type="ECO:0000259" key="6">
    <source>
        <dbReference type="PROSITE" id="PS51379"/>
    </source>
</evidence>
<dbReference type="InterPro" id="IPR017896">
    <property type="entry name" value="4Fe4S_Fe-S-bd"/>
</dbReference>
<feature type="domain" description="4Fe-4S ferredoxin-type" evidence="6">
    <location>
        <begin position="3"/>
        <end position="32"/>
    </location>
</feature>
<protein>
    <submittedName>
        <fullName evidence="7">Nitroreductase family protein</fullName>
    </submittedName>
</protein>
<evidence type="ECO:0000313" key="8">
    <source>
        <dbReference type="Proteomes" id="UP001154312"/>
    </source>
</evidence>
<dbReference type="AlphaFoldDB" id="A0A9X4H0R0"/>
<dbReference type="InterPro" id="IPR000415">
    <property type="entry name" value="Nitroreductase-like"/>
</dbReference>
<dbReference type="InterPro" id="IPR017900">
    <property type="entry name" value="4Fe4S_Fe_S_CS"/>
</dbReference>
<dbReference type="Pfam" id="PF13187">
    <property type="entry name" value="Fer4_9"/>
    <property type="match status" value="1"/>
</dbReference>
<dbReference type="RefSeq" id="WP_277445568.1">
    <property type="nucleotide sequence ID" value="NZ_JAKOAV010000060.1"/>
</dbReference>
<dbReference type="PANTHER" id="PTHR43673:SF10">
    <property type="entry name" value="NADH DEHYDROGENASE_NAD(P)H NITROREDUCTASE XCC3605-RELATED"/>
    <property type="match status" value="1"/>
</dbReference>
<dbReference type="SUPFAM" id="SSF55469">
    <property type="entry name" value="FMN-dependent nitroreductase-like"/>
    <property type="match status" value="1"/>
</dbReference>
<keyword evidence="8" id="KW-1185">Reference proteome</keyword>
<evidence type="ECO:0000256" key="1">
    <source>
        <dbReference type="ARBA" id="ARBA00007118"/>
    </source>
</evidence>
<evidence type="ECO:0000256" key="2">
    <source>
        <dbReference type="ARBA" id="ARBA00022723"/>
    </source>
</evidence>